<reference evidence="3" key="1">
    <citation type="submission" date="2015-10" db="EMBL/GenBank/DDBJ databases">
        <authorList>
            <person name="Martinez-Garcia P.J."/>
            <person name="Crepeau M.W."/>
            <person name="Puiu D."/>
            <person name="Gonzalez-Ibeas D."/>
            <person name="Whalen J."/>
            <person name="Stevens K."/>
            <person name="Paul R."/>
            <person name="Butterfield T."/>
            <person name="Britton M."/>
            <person name="Reagan R."/>
            <person name="Chakraborty S."/>
            <person name="Walawage S.L."/>
            <person name="Vasquez-Gross H.A."/>
            <person name="Cardeno C."/>
            <person name="Famula R."/>
            <person name="Pratt K."/>
            <person name="Kuruganti S."/>
            <person name="Aradhya M.K."/>
            <person name="Leslie C.A."/>
            <person name="Dandekar A.M."/>
            <person name="Salzberg S.L."/>
            <person name="Wegrzyn J.L."/>
            <person name="Langley C.H."/>
            <person name="Neale D.B."/>
        </authorList>
    </citation>
    <scope>NUCLEOTIDE SEQUENCE</scope>
    <source>
        <tissue evidence="3">Leaves</tissue>
    </source>
</reference>
<evidence type="ECO:0000256" key="1">
    <source>
        <dbReference type="SAM" id="Coils"/>
    </source>
</evidence>
<dbReference type="Proteomes" id="UP000619265">
    <property type="component" value="Unassembled WGS sequence"/>
</dbReference>
<feature type="compositionally biased region" description="Basic and acidic residues" evidence="2">
    <location>
        <begin position="126"/>
        <end position="136"/>
    </location>
</feature>
<proteinExistence type="predicted"/>
<name>A0A833XCI6_JUGRE</name>
<feature type="region of interest" description="Disordered" evidence="2">
    <location>
        <begin position="114"/>
        <end position="136"/>
    </location>
</feature>
<dbReference type="AlphaFoldDB" id="A0A833XCI6"/>
<dbReference type="Gramene" id="Jr07_01160_p2">
    <property type="protein sequence ID" value="cds.Jr07_01160_p2"/>
    <property type="gene ID" value="Jr07_01160"/>
</dbReference>
<comment type="caution">
    <text evidence="3">The sequence shown here is derived from an EMBL/GenBank/DDBJ whole genome shotgun (WGS) entry which is preliminary data.</text>
</comment>
<evidence type="ECO:0000313" key="4">
    <source>
        <dbReference type="Proteomes" id="UP000619265"/>
    </source>
</evidence>
<feature type="coiled-coil region" evidence="1">
    <location>
        <begin position="47"/>
        <end position="114"/>
    </location>
</feature>
<reference evidence="3" key="2">
    <citation type="submission" date="2020-03" db="EMBL/GenBank/DDBJ databases">
        <title>Walnut 2.0.</title>
        <authorList>
            <person name="Marrano A."/>
            <person name="Britton M."/>
            <person name="Zimin A.V."/>
            <person name="Zaini P.A."/>
            <person name="Workman R."/>
            <person name="Puiu D."/>
            <person name="Bianco L."/>
            <person name="Allen B.J."/>
            <person name="Troggio M."/>
            <person name="Leslie C.A."/>
            <person name="Timp W."/>
            <person name="Dendekar A."/>
            <person name="Salzberg S.L."/>
            <person name="Neale D.B."/>
        </authorList>
    </citation>
    <scope>NUCLEOTIDE SEQUENCE</scope>
    <source>
        <tissue evidence="3">Leaves</tissue>
    </source>
</reference>
<protein>
    <submittedName>
        <fullName evidence="3">Uncharacterized protein</fullName>
    </submittedName>
</protein>
<keyword evidence="1" id="KW-0175">Coiled coil</keyword>
<accession>A0A833XCI6</accession>
<evidence type="ECO:0000313" key="3">
    <source>
        <dbReference type="EMBL" id="KAF5463710.1"/>
    </source>
</evidence>
<evidence type="ECO:0000256" key="2">
    <source>
        <dbReference type="SAM" id="MobiDB-lite"/>
    </source>
</evidence>
<gene>
    <name evidence="3" type="ORF">F2P56_013854</name>
</gene>
<organism evidence="3 4">
    <name type="scientific">Juglans regia</name>
    <name type="common">English walnut</name>
    <dbReference type="NCBI Taxonomy" id="51240"/>
    <lineage>
        <taxon>Eukaryota</taxon>
        <taxon>Viridiplantae</taxon>
        <taxon>Streptophyta</taxon>
        <taxon>Embryophyta</taxon>
        <taxon>Tracheophyta</taxon>
        <taxon>Spermatophyta</taxon>
        <taxon>Magnoliopsida</taxon>
        <taxon>eudicotyledons</taxon>
        <taxon>Gunneridae</taxon>
        <taxon>Pentapetalae</taxon>
        <taxon>rosids</taxon>
        <taxon>fabids</taxon>
        <taxon>Fagales</taxon>
        <taxon>Juglandaceae</taxon>
        <taxon>Juglans</taxon>
    </lineage>
</organism>
<sequence length="136" mass="15301">MADIEQAGAKDTTSSLIDQLGYAFLELEAHKDASKDKVRWMEVEEHFRNLETLLKNKFEELQAKEKEFEEKEAETHSLIAEKVAAVNAKEQALLDRVQELKDAAVTAIAEARANHLPTSVEPVDDGDSKDKMLLSY</sequence>
<dbReference type="EMBL" id="LIHL02000007">
    <property type="protein sequence ID" value="KAF5463710.1"/>
    <property type="molecule type" value="Genomic_DNA"/>
</dbReference>